<evidence type="ECO:0000313" key="4">
    <source>
        <dbReference type="EMBL" id="KNC23859.1"/>
    </source>
</evidence>
<feature type="signal peptide" evidence="2">
    <location>
        <begin position="1"/>
        <end position="20"/>
    </location>
</feature>
<comment type="caution">
    <text evidence="4">The sequence shown here is derived from an EMBL/GenBank/DDBJ whole genome shotgun (WGS) entry which is preliminary data.</text>
</comment>
<accession>A0A0L0BX97</accession>
<sequence>MKSLIVFGLLAFTCFEVAVSAGAYSGGGGGASIPSPPCPKNYLFGCQPVVTTAPCGANKKPSCGGSAAYSHHIPRYLEAPWNVLYAYQTHYPLIPQHI</sequence>
<dbReference type="InterPro" id="IPR013135">
    <property type="entry name" value="Vitelline_membr_Cys-rich-dom"/>
</dbReference>
<protein>
    <recommendedName>
        <fullName evidence="3">VM domain-containing protein</fullName>
    </recommendedName>
</protein>
<keyword evidence="1 2" id="KW-0732">Signal</keyword>
<dbReference type="AlphaFoldDB" id="A0A0L0BX97"/>
<evidence type="ECO:0000313" key="5">
    <source>
        <dbReference type="Proteomes" id="UP000037069"/>
    </source>
</evidence>
<name>A0A0L0BX97_LUCCU</name>
<dbReference type="OrthoDB" id="8062718at2759"/>
<evidence type="ECO:0000259" key="3">
    <source>
        <dbReference type="PROSITE" id="PS51137"/>
    </source>
</evidence>
<feature type="chain" id="PRO_5005535502" description="VM domain-containing protein" evidence="2">
    <location>
        <begin position="21"/>
        <end position="98"/>
    </location>
</feature>
<evidence type="ECO:0000256" key="2">
    <source>
        <dbReference type="SAM" id="SignalP"/>
    </source>
</evidence>
<organism evidence="4 5">
    <name type="scientific">Lucilia cuprina</name>
    <name type="common">Green bottle fly</name>
    <name type="synonym">Australian sheep blowfly</name>
    <dbReference type="NCBI Taxonomy" id="7375"/>
    <lineage>
        <taxon>Eukaryota</taxon>
        <taxon>Metazoa</taxon>
        <taxon>Ecdysozoa</taxon>
        <taxon>Arthropoda</taxon>
        <taxon>Hexapoda</taxon>
        <taxon>Insecta</taxon>
        <taxon>Pterygota</taxon>
        <taxon>Neoptera</taxon>
        <taxon>Endopterygota</taxon>
        <taxon>Diptera</taxon>
        <taxon>Brachycera</taxon>
        <taxon>Muscomorpha</taxon>
        <taxon>Oestroidea</taxon>
        <taxon>Calliphoridae</taxon>
        <taxon>Luciliinae</taxon>
        <taxon>Lucilia</taxon>
    </lineage>
</organism>
<feature type="domain" description="VM" evidence="3">
    <location>
        <begin position="32"/>
        <end position="70"/>
    </location>
</feature>
<reference evidence="4 5" key="1">
    <citation type="journal article" date="2015" name="Nat. Commun.">
        <title>Lucilia cuprina genome unlocks parasitic fly biology to underpin future interventions.</title>
        <authorList>
            <person name="Anstead C.A."/>
            <person name="Korhonen P.K."/>
            <person name="Young N.D."/>
            <person name="Hall R.S."/>
            <person name="Jex A.R."/>
            <person name="Murali S.C."/>
            <person name="Hughes D.S."/>
            <person name="Lee S.F."/>
            <person name="Perry T."/>
            <person name="Stroehlein A.J."/>
            <person name="Ansell B.R."/>
            <person name="Breugelmans B."/>
            <person name="Hofmann A."/>
            <person name="Qu J."/>
            <person name="Dugan S."/>
            <person name="Lee S.L."/>
            <person name="Chao H."/>
            <person name="Dinh H."/>
            <person name="Han Y."/>
            <person name="Doddapaneni H.V."/>
            <person name="Worley K.C."/>
            <person name="Muzny D.M."/>
            <person name="Ioannidis P."/>
            <person name="Waterhouse R.M."/>
            <person name="Zdobnov E.M."/>
            <person name="James P.J."/>
            <person name="Bagnall N.H."/>
            <person name="Kotze A.C."/>
            <person name="Gibbs R.A."/>
            <person name="Richards S."/>
            <person name="Batterham P."/>
            <person name="Gasser R.B."/>
        </authorList>
    </citation>
    <scope>NUCLEOTIDE SEQUENCE [LARGE SCALE GENOMIC DNA]</scope>
    <source>
        <strain evidence="4 5">LS</strain>
        <tissue evidence="4">Full body</tissue>
    </source>
</reference>
<dbReference type="PROSITE" id="PS51137">
    <property type="entry name" value="VM"/>
    <property type="match status" value="1"/>
</dbReference>
<dbReference type="Pfam" id="PF10542">
    <property type="entry name" value="Vitelline_membr"/>
    <property type="match status" value="1"/>
</dbReference>
<dbReference type="EMBL" id="JRES01001294">
    <property type="protein sequence ID" value="KNC23859.1"/>
    <property type="molecule type" value="Genomic_DNA"/>
</dbReference>
<keyword evidence="5" id="KW-1185">Reference proteome</keyword>
<dbReference type="Proteomes" id="UP000037069">
    <property type="component" value="Unassembled WGS sequence"/>
</dbReference>
<proteinExistence type="predicted"/>
<gene>
    <name evidence="4" type="ORF">FF38_05606</name>
</gene>
<evidence type="ECO:0000256" key="1">
    <source>
        <dbReference type="ARBA" id="ARBA00022729"/>
    </source>
</evidence>